<dbReference type="PANTHER" id="PTHR30349">
    <property type="entry name" value="PHAGE INTEGRASE-RELATED"/>
    <property type="match status" value="1"/>
</dbReference>
<dbReference type="InterPro" id="IPR013762">
    <property type="entry name" value="Integrase-like_cat_sf"/>
</dbReference>
<evidence type="ECO:0000313" key="6">
    <source>
        <dbReference type="EMBL" id="MDW9213993.1"/>
    </source>
</evidence>
<keyword evidence="2" id="KW-0233">DNA recombination</keyword>
<dbReference type="GO" id="GO:0006310">
    <property type="term" value="P:DNA recombination"/>
    <property type="evidence" value="ECO:0007669"/>
    <property type="project" value="UniProtKB-KW"/>
</dbReference>
<dbReference type="EMBL" id="JAWQCK010000011">
    <property type="protein sequence ID" value="MDW9213993.1"/>
    <property type="molecule type" value="Genomic_DNA"/>
</dbReference>
<dbReference type="GO" id="GO:0003677">
    <property type="term" value="F:DNA binding"/>
    <property type="evidence" value="ECO:0007669"/>
    <property type="project" value="UniProtKB-UniRule"/>
</dbReference>
<dbReference type="SUPFAM" id="SSF56349">
    <property type="entry name" value="DNA breaking-rejoining enzymes"/>
    <property type="match status" value="1"/>
</dbReference>
<name>A0ABD5I9J0_BACTU</name>
<accession>A0ABD5I9J0</accession>
<dbReference type="InterPro" id="IPR050090">
    <property type="entry name" value="Tyrosine_recombinase_XerCD"/>
</dbReference>
<dbReference type="InterPro" id="IPR044068">
    <property type="entry name" value="CB"/>
</dbReference>
<evidence type="ECO:0000259" key="5">
    <source>
        <dbReference type="PROSITE" id="PS51900"/>
    </source>
</evidence>
<dbReference type="Gene3D" id="1.10.443.10">
    <property type="entry name" value="Intergrase catalytic core"/>
    <property type="match status" value="1"/>
</dbReference>
<dbReference type="CDD" id="cd00397">
    <property type="entry name" value="DNA_BRE_C"/>
    <property type="match status" value="1"/>
</dbReference>
<organism evidence="6 7">
    <name type="scientific">Bacillus thuringiensis serovar toumanoffi</name>
    <dbReference type="NCBI Taxonomy" id="180862"/>
    <lineage>
        <taxon>Bacteria</taxon>
        <taxon>Bacillati</taxon>
        <taxon>Bacillota</taxon>
        <taxon>Bacilli</taxon>
        <taxon>Bacillales</taxon>
        <taxon>Bacillaceae</taxon>
        <taxon>Bacillus</taxon>
        <taxon>Bacillus cereus group</taxon>
    </lineage>
</organism>
<dbReference type="InterPro" id="IPR011010">
    <property type="entry name" value="DNA_brk_join_enz"/>
</dbReference>
<evidence type="ECO:0000256" key="1">
    <source>
        <dbReference type="ARBA" id="ARBA00023125"/>
    </source>
</evidence>
<evidence type="ECO:0000256" key="2">
    <source>
        <dbReference type="ARBA" id="ARBA00023172"/>
    </source>
</evidence>
<dbReference type="PANTHER" id="PTHR30349:SF86">
    <property type="entry name" value="INTEGRASE_RECOMBINASE AQ_AA09-RELATED"/>
    <property type="match status" value="1"/>
</dbReference>
<comment type="caution">
    <text evidence="6">The sequence shown here is derived from an EMBL/GenBank/DDBJ whole genome shotgun (WGS) entry which is preliminary data.</text>
</comment>
<proteinExistence type="predicted"/>
<dbReference type="PROSITE" id="PS51898">
    <property type="entry name" value="TYR_RECOMBINASE"/>
    <property type="match status" value="1"/>
</dbReference>
<sequence>MTFDHLTEEYCLYMRKIGRKDSSITRYLYDINSFLNWLQNHQNVSKSLLEALDSKDIEKYLLSLKSLKRYKNSTLKQKYIYIKSYLDYFNAKIEINKNPSSSLKERNFATDEEIHKLLSIIKSYDGLTENQEAGRSYIINRNTLLVHFMLYYGLSINDLVTLTMKNVNLGTGVITPGKDSSLPRQVQLSKDDQRLLFTYYKEIPEILRPHQHSDHSLFIAFDFARKAFRWDYTLNAPKPFTKVAIQRMIQKENKRANIHVTPTSLRNRFILNALRDEVDPLQIKLKLGLKSIKSLYPYIDCFNELKVRNRI</sequence>
<dbReference type="Proteomes" id="UP001272716">
    <property type="component" value="Unassembled WGS sequence"/>
</dbReference>
<protein>
    <submittedName>
        <fullName evidence="6">Integrase</fullName>
    </submittedName>
</protein>
<dbReference type="InterPro" id="IPR010998">
    <property type="entry name" value="Integrase_recombinase_N"/>
</dbReference>
<evidence type="ECO:0000256" key="3">
    <source>
        <dbReference type="PROSITE-ProRule" id="PRU01248"/>
    </source>
</evidence>
<dbReference type="PROSITE" id="PS51900">
    <property type="entry name" value="CB"/>
    <property type="match status" value="1"/>
</dbReference>
<keyword evidence="1 3" id="KW-0238">DNA-binding</keyword>
<dbReference type="AlphaFoldDB" id="A0ABD5I9J0"/>
<evidence type="ECO:0000313" key="7">
    <source>
        <dbReference type="Proteomes" id="UP001272716"/>
    </source>
</evidence>
<evidence type="ECO:0000259" key="4">
    <source>
        <dbReference type="PROSITE" id="PS51898"/>
    </source>
</evidence>
<dbReference type="RefSeq" id="WP_000141828.1">
    <property type="nucleotide sequence ID" value="NZ_JAWQCK010000011.1"/>
</dbReference>
<dbReference type="InterPro" id="IPR002104">
    <property type="entry name" value="Integrase_catalytic"/>
</dbReference>
<gene>
    <name evidence="6" type="ORF">BTTOUR_35175</name>
</gene>
<dbReference type="Gene3D" id="1.10.150.130">
    <property type="match status" value="1"/>
</dbReference>
<feature type="domain" description="Tyr recombinase" evidence="4">
    <location>
        <begin position="104"/>
        <end position="311"/>
    </location>
</feature>
<reference evidence="6 7" key="1">
    <citation type="submission" date="2023-10" db="EMBL/GenBank/DDBJ databases">
        <title>Draft Genome Sequence of Bacillus thuringiensis serovar. toumanoffi 4059: Identification of a Novel Cry Protein Candidate.</title>
        <authorList>
            <person name="Murdoch R.W."/>
            <person name="Gemler B."/>
            <person name="Heater B.S."/>
        </authorList>
    </citation>
    <scope>NUCLEOTIDE SEQUENCE [LARGE SCALE GENOMIC DNA]</scope>
    <source>
        <strain evidence="6 7">4059</strain>
    </source>
</reference>
<feature type="domain" description="Core-binding (CB)" evidence="5">
    <location>
        <begin position="1"/>
        <end position="90"/>
    </location>
</feature>
<dbReference type="Pfam" id="PF00589">
    <property type="entry name" value="Phage_integrase"/>
    <property type="match status" value="1"/>
</dbReference>